<accession>A0ABS2CQU1</accession>
<reference evidence="1" key="1">
    <citation type="submission" date="2021-02" db="EMBL/GenBank/DDBJ databases">
        <title>Phycicoccus sp. MQZ13P-5T, whole genome shotgun sequence.</title>
        <authorList>
            <person name="Tuo L."/>
        </authorList>
    </citation>
    <scope>NUCLEOTIDE SEQUENCE</scope>
    <source>
        <strain evidence="1">MQZ13P-5</strain>
    </source>
</reference>
<evidence type="ECO:0000313" key="1">
    <source>
        <dbReference type="EMBL" id="MBM6402260.1"/>
    </source>
</evidence>
<proteinExistence type="predicted"/>
<organism evidence="1 2">
    <name type="scientific">Phycicoccus sonneratiae</name>
    <dbReference type="NCBI Taxonomy" id="2807628"/>
    <lineage>
        <taxon>Bacteria</taxon>
        <taxon>Bacillati</taxon>
        <taxon>Actinomycetota</taxon>
        <taxon>Actinomycetes</taxon>
        <taxon>Micrococcales</taxon>
        <taxon>Intrasporangiaceae</taxon>
        <taxon>Phycicoccus</taxon>
    </lineage>
</organism>
<keyword evidence="2" id="KW-1185">Reference proteome</keyword>
<dbReference type="Proteomes" id="UP001430172">
    <property type="component" value="Unassembled WGS sequence"/>
</dbReference>
<dbReference type="Pfam" id="PF08922">
    <property type="entry name" value="DUF1905"/>
    <property type="match status" value="1"/>
</dbReference>
<evidence type="ECO:0000313" key="2">
    <source>
        <dbReference type="Proteomes" id="UP001430172"/>
    </source>
</evidence>
<dbReference type="EMBL" id="JAFDVD010000023">
    <property type="protein sequence ID" value="MBM6402260.1"/>
    <property type="molecule type" value="Genomic_DNA"/>
</dbReference>
<dbReference type="InterPro" id="IPR015018">
    <property type="entry name" value="DUF1905"/>
</dbReference>
<protein>
    <submittedName>
        <fullName evidence="1">DUF1905 domain-containing protein</fullName>
    </submittedName>
</protein>
<dbReference type="InterPro" id="IPR037079">
    <property type="entry name" value="AF2212/PG0164-like_sf"/>
</dbReference>
<gene>
    <name evidence="1" type="ORF">JQN70_17830</name>
</gene>
<dbReference type="SUPFAM" id="SSF141694">
    <property type="entry name" value="AF2212/PG0164-like"/>
    <property type="match status" value="1"/>
</dbReference>
<comment type="caution">
    <text evidence="1">The sequence shown here is derived from an EMBL/GenBank/DDBJ whole genome shotgun (WGS) entry which is preliminary data.</text>
</comment>
<sequence length="146" mass="14706">MDFTTELQATGGTTTGFVVPEEVVAALGAGRRPKVTATVAGHTWRTSIAPMGGQSWLGASAAVRAAAGIAAGETHVVTVEVDAAPRTVEVPDELAAALASDPEAAAAWEALSHSARRRHAEAVAGAKAPETRARRVASTLAALTGS</sequence>
<dbReference type="Gene3D" id="2.40.30.100">
    <property type="entry name" value="AF2212/PG0164-like"/>
    <property type="match status" value="1"/>
</dbReference>
<dbReference type="RefSeq" id="WP_204132733.1">
    <property type="nucleotide sequence ID" value="NZ_JAFDVD010000023.1"/>
</dbReference>
<dbReference type="Pfam" id="PF13376">
    <property type="entry name" value="OmdA"/>
    <property type="match status" value="1"/>
</dbReference>
<name>A0ABS2CQU1_9MICO</name>